<keyword evidence="5" id="KW-0969">Cilium</keyword>
<name>A0A814B4I3_ADIRI</name>
<evidence type="ECO:0000256" key="2">
    <source>
        <dbReference type="ARBA" id="ARBA00008340"/>
    </source>
</evidence>
<gene>
    <name evidence="8" type="ORF">EDS130_LOCUS10899</name>
</gene>
<evidence type="ECO:0000313" key="8">
    <source>
        <dbReference type="EMBL" id="CAF0923514.1"/>
    </source>
</evidence>
<evidence type="ECO:0000256" key="4">
    <source>
        <dbReference type="ARBA" id="ARBA00023054"/>
    </source>
</evidence>
<organism evidence="8 9">
    <name type="scientific">Adineta ricciae</name>
    <name type="common">Rotifer</name>
    <dbReference type="NCBI Taxonomy" id="249248"/>
    <lineage>
        <taxon>Eukaryota</taxon>
        <taxon>Metazoa</taxon>
        <taxon>Spiralia</taxon>
        <taxon>Gnathifera</taxon>
        <taxon>Rotifera</taxon>
        <taxon>Eurotatoria</taxon>
        <taxon>Bdelloidea</taxon>
        <taxon>Adinetida</taxon>
        <taxon>Adinetidae</taxon>
        <taxon>Adineta</taxon>
    </lineage>
</organism>
<feature type="compositionally biased region" description="Polar residues" evidence="7">
    <location>
        <begin position="351"/>
        <end position="360"/>
    </location>
</feature>
<dbReference type="InterPro" id="IPR019366">
    <property type="entry name" value="Clusterin-associated_protein-1"/>
</dbReference>
<dbReference type="AlphaFoldDB" id="A0A814B4I3"/>
<dbReference type="PANTHER" id="PTHR21547">
    <property type="entry name" value="CLUSTERIN ASSOCIATED PROTEIN 1"/>
    <property type="match status" value="1"/>
</dbReference>
<dbReference type="GO" id="GO:0060271">
    <property type="term" value="P:cilium assembly"/>
    <property type="evidence" value="ECO:0007669"/>
    <property type="project" value="TreeGrafter"/>
</dbReference>
<dbReference type="GO" id="GO:0030992">
    <property type="term" value="C:intraciliary transport particle B"/>
    <property type="evidence" value="ECO:0007669"/>
    <property type="project" value="TreeGrafter"/>
</dbReference>
<evidence type="ECO:0000256" key="6">
    <source>
        <dbReference type="ARBA" id="ARBA00023273"/>
    </source>
</evidence>
<sequence length="423" mass="49022">MTYRDISHLCEMTRVLSYPRLISMENFRQPNFRLVAELMAWLVKQYDPLSEVPTEIEREQDRVLFIRTVAQIIATKAHVKLNTKKLYQADGYAVKEILKVITPLYKALRDSESKELDDEDDLDHRYRYAMNDDIGILKTARSLCSTITQKGANLHELLGKEVEARESRQGVKNREAVLTDVRDGIKEAENAAKTEVGKYDKLVANVQIDEVALDEKIAKRLEEKDRHQRRLDMLKSVRPSFMNDFEKLETDLNGLYEDYVLKYRILSYLEKELEGHFRNQREKVQEVSRHYMQAINSQMTEQDQQRFSRQLQEHNDDIGVQSDEEDSDEDDDDEDEDDEDEGQDDDGMDQAPTSHGNKLTNGKGYGGMTGDLSDDDQEAPRGGRGRGGGHPGMDDEDDEDVRGRRKQQRRQQRATFDDDDENF</sequence>
<keyword evidence="4" id="KW-0175">Coiled coil</keyword>
<evidence type="ECO:0000313" key="9">
    <source>
        <dbReference type="Proteomes" id="UP000663852"/>
    </source>
</evidence>
<dbReference type="PANTHER" id="PTHR21547:SF0">
    <property type="entry name" value="CLUSTERIN-ASSOCIATED PROTEIN 1"/>
    <property type="match status" value="1"/>
</dbReference>
<comment type="subcellular location">
    <subcellularLocation>
        <location evidence="1">Cell projection</location>
        <location evidence="1">Cilium</location>
    </subcellularLocation>
</comment>
<keyword evidence="6" id="KW-0966">Cell projection</keyword>
<dbReference type="EMBL" id="CAJNOJ010000038">
    <property type="protein sequence ID" value="CAF0923514.1"/>
    <property type="molecule type" value="Genomic_DNA"/>
</dbReference>
<reference evidence="8" key="1">
    <citation type="submission" date="2021-02" db="EMBL/GenBank/DDBJ databases">
        <authorList>
            <person name="Nowell W R."/>
        </authorList>
    </citation>
    <scope>NUCLEOTIDE SEQUENCE</scope>
</reference>
<evidence type="ECO:0008006" key="10">
    <source>
        <dbReference type="Google" id="ProtNLM"/>
    </source>
</evidence>
<evidence type="ECO:0000256" key="5">
    <source>
        <dbReference type="ARBA" id="ARBA00023069"/>
    </source>
</evidence>
<feature type="compositionally biased region" description="Basic and acidic residues" evidence="7">
    <location>
        <begin position="303"/>
        <end position="317"/>
    </location>
</feature>
<dbReference type="GO" id="GO:0005929">
    <property type="term" value="C:cilium"/>
    <property type="evidence" value="ECO:0007669"/>
    <property type="project" value="UniProtKB-SubCell"/>
</dbReference>
<dbReference type="Proteomes" id="UP000663852">
    <property type="component" value="Unassembled WGS sequence"/>
</dbReference>
<comment type="caution">
    <text evidence="8">The sequence shown here is derived from an EMBL/GenBank/DDBJ whole genome shotgun (WGS) entry which is preliminary data.</text>
</comment>
<keyword evidence="3" id="KW-0970">Cilium biogenesis/degradation</keyword>
<evidence type="ECO:0000256" key="1">
    <source>
        <dbReference type="ARBA" id="ARBA00004138"/>
    </source>
</evidence>
<dbReference type="Pfam" id="PF10234">
    <property type="entry name" value="Cluap1"/>
    <property type="match status" value="1"/>
</dbReference>
<feature type="region of interest" description="Disordered" evidence="7">
    <location>
        <begin position="298"/>
        <end position="423"/>
    </location>
</feature>
<protein>
    <recommendedName>
        <fullName evidence="10">Clusterin-associated protein 1</fullName>
    </recommendedName>
</protein>
<accession>A0A814B4I3</accession>
<comment type="similarity">
    <text evidence="2">Belongs to the CLUAP1 family.</text>
</comment>
<proteinExistence type="inferred from homology"/>
<dbReference type="OrthoDB" id="438545at2759"/>
<feature type="compositionally biased region" description="Acidic residues" evidence="7">
    <location>
        <begin position="322"/>
        <end position="348"/>
    </location>
</feature>
<evidence type="ECO:0000256" key="7">
    <source>
        <dbReference type="SAM" id="MobiDB-lite"/>
    </source>
</evidence>
<evidence type="ECO:0000256" key="3">
    <source>
        <dbReference type="ARBA" id="ARBA00022794"/>
    </source>
</evidence>
<dbReference type="GO" id="GO:0005815">
    <property type="term" value="C:microtubule organizing center"/>
    <property type="evidence" value="ECO:0007669"/>
    <property type="project" value="TreeGrafter"/>
</dbReference>
<feature type="compositionally biased region" description="Basic residues" evidence="7">
    <location>
        <begin position="403"/>
        <end position="412"/>
    </location>
</feature>